<accession>A0ABS5J5M7</accession>
<evidence type="ECO:0000313" key="3">
    <source>
        <dbReference type="Proteomes" id="UP000676386"/>
    </source>
</evidence>
<dbReference type="Gene3D" id="1.20.120.450">
    <property type="entry name" value="dinb family like domain"/>
    <property type="match status" value="1"/>
</dbReference>
<organism evidence="2 3">
    <name type="scientific">Chitinophaga hostae</name>
    <dbReference type="NCBI Taxonomy" id="2831022"/>
    <lineage>
        <taxon>Bacteria</taxon>
        <taxon>Pseudomonadati</taxon>
        <taxon>Bacteroidota</taxon>
        <taxon>Chitinophagia</taxon>
        <taxon>Chitinophagales</taxon>
        <taxon>Chitinophagaceae</taxon>
        <taxon>Chitinophaga</taxon>
    </lineage>
</organism>
<dbReference type="Proteomes" id="UP000676386">
    <property type="component" value="Unassembled WGS sequence"/>
</dbReference>
<sequence>MLPSRYFPYILVIACLIFPYLASAQLSMSAAVERLFNKVEGDILSSAEAMPEQQYHFAPQDLHITGSDFNGVRSFAGQIMHLATDNILIWSAVTGDSIRADIEDVNGPKSITTKKEVIAYLKSSFAIGRKAIASVNDRNAMDMIEFRWRKLPRLDLIFYALTHANEHYGQMALYLRMCGIVPPPTTAEK</sequence>
<keyword evidence="3" id="KW-1185">Reference proteome</keyword>
<dbReference type="InterPro" id="IPR034660">
    <property type="entry name" value="DinB/YfiT-like"/>
</dbReference>
<gene>
    <name evidence="2" type="ORF">KE626_24515</name>
</gene>
<dbReference type="EMBL" id="JAGTXB010000015">
    <property type="protein sequence ID" value="MBS0030513.1"/>
    <property type="molecule type" value="Genomic_DNA"/>
</dbReference>
<feature type="domain" description="DinB-like" evidence="1">
    <location>
        <begin position="38"/>
        <end position="171"/>
    </location>
</feature>
<dbReference type="RefSeq" id="WP_211975654.1">
    <property type="nucleotide sequence ID" value="NZ_CBFHAM010000043.1"/>
</dbReference>
<dbReference type="SUPFAM" id="SSF109854">
    <property type="entry name" value="DinB/YfiT-like putative metalloenzymes"/>
    <property type="match status" value="1"/>
</dbReference>
<protein>
    <submittedName>
        <fullName evidence="2">DinB family protein</fullName>
    </submittedName>
</protein>
<reference evidence="2 3" key="1">
    <citation type="submission" date="2021-04" db="EMBL/GenBank/DDBJ databases">
        <title>Chitinophaga sp. nov., isolated from the rhizosphere soil.</title>
        <authorList>
            <person name="He S."/>
        </authorList>
    </citation>
    <scope>NUCLEOTIDE SEQUENCE [LARGE SCALE GENOMIC DNA]</scope>
    <source>
        <strain evidence="2 3">2R12</strain>
    </source>
</reference>
<dbReference type="Pfam" id="PF12867">
    <property type="entry name" value="DinB_2"/>
    <property type="match status" value="1"/>
</dbReference>
<comment type="caution">
    <text evidence="2">The sequence shown here is derived from an EMBL/GenBank/DDBJ whole genome shotgun (WGS) entry which is preliminary data.</text>
</comment>
<proteinExistence type="predicted"/>
<evidence type="ECO:0000313" key="2">
    <source>
        <dbReference type="EMBL" id="MBS0030513.1"/>
    </source>
</evidence>
<evidence type="ECO:0000259" key="1">
    <source>
        <dbReference type="Pfam" id="PF12867"/>
    </source>
</evidence>
<name>A0ABS5J5M7_9BACT</name>
<dbReference type="InterPro" id="IPR024775">
    <property type="entry name" value="DinB-like"/>
</dbReference>